<feature type="transmembrane region" description="Helical" evidence="1">
    <location>
        <begin position="14"/>
        <end position="32"/>
    </location>
</feature>
<comment type="caution">
    <text evidence="2">The sequence shown here is derived from an EMBL/GenBank/DDBJ whole genome shotgun (WGS) entry which is preliminary data.</text>
</comment>
<organism evidence="2 3">
    <name type="scientific">Granulicella aggregans</name>
    <dbReference type="NCBI Taxonomy" id="474949"/>
    <lineage>
        <taxon>Bacteria</taxon>
        <taxon>Pseudomonadati</taxon>
        <taxon>Acidobacteriota</taxon>
        <taxon>Terriglobia</taxon>
        <taxon>Terriglobales</taxon>
        <taxon>Acidobacteriaceae</taxon>
        <taxon>Granulicella</taxon>
    </lineage>
</organism>
<evidence type="ECO:0000313" key="3">
    <source>
        <dbReference type="Proteomes" id="UP000540989"/>
    </source>
</evidence>
<keyword evidence="1" id="KW-0472">Membrane</keyword>
<dbReference type="RefSeq" id="WP_184219839.1">
    <property type="nucleotide sequence ID" value="NZ_JACHIP010000005.1"/>
</dbReference>
<accession>A0A7W8E6A1</accession>
<proteinExistence type="predicted"/>
<evidence type="ECO:0000313" key="2">
    <source>
        <dbReference type="EMBL" id="MBB5059045.1"/>
    </source>
</evidence>
<keyword evidence="1" id="KW-1133">Transmembrane helix</keyword>
<keyword evidence="3" id="KW-1185">Reference proteome</keyword>
<dbReference type="GO" id="GO:0016874">
    <property type="term" value="F:ligase activity"/>
    <property type="evidence" value="ECO:0007669"/>
    <property type="project" value="UniProtKB-KW"/>
</dbReference>
<keyword evidence="1" id="KW-0812">Transmembrane</keyword>
<dbReference type="Proteomes" id="UP000540989">
    <property type="component" value="Unassembled WGS sequence"/>
</dbReference>
<protein>
    <submittedName>
        <fullName evidence="2">Acyl-CoA synthetase (AMP-forming)/AMP-acid ligase II</fullName>
    </submittedName>
</protein>
<sequence>MADLTFAQSSRRNYAVPILIAVLILGAVATMVNHHLSGRTVKAAITHTEVFPIRVTFKSQQQAQGFKVLSDKPVSHDEGVYVFAAVHIENHLTDPLFLKDFHAVLDTGNGQLGTSAIEQADLSAVTAAFPELKSKIANPLLRESTVSPGMTADGVVVLQFPITQAMWDGRKSAALTIDFYHQDSIAVTIPKP</sequence>
<gene>
    <name evidence="2" type="ORF">HDF16_003768</name>
</gene>
<reference evidence="2 3" key="1">
    <citation type="submission" date="2020-08" db="EMBL/GenBank/DDBJ databases">
        <title>Genomic Encyclopedia of Type Strains, Phase IV (KMG-V): Genome sequencing to study the core and pangenomes of soil and plant-associated prokaryotes.</title>
        <authorList>
            <person name="Whitman W."/>
        </authorList>
    </citation>
    <scope>NUCLEOTIDE SEQUENCE [LARGE SCALE GENOMIC DNA]</scope>
    <source>
        <strain evidence="2 3">M8UP14</strain>
    </source>
</reference>
<keyword evidence="2" id="KW-0436">Ligase</keyword>
<dbReference type="AlphaFoldDB" id="A0A7W8E6A1"/>
<dbReference type="EMBL" id="JACHIP010000005">
    <property type="protein sequence ID" value="MBB5059045.1"/>
    <property type="molecule type" value="Genomic_DNA"/>
</dbReference>
<name>A0A7W8E6A1_9BACT</name>
<evidence type="ECO:0000256" key="1">
    <source>
        <dbReference type="SAM" id="Phobius"/>
    </source>
</evidence>